<dbReference type="SMART" id="SM00535">
    <property type="entry name" value="RIBOc"/>
    <property type="match status" value="1"/>
</dbReference>
<dbReference type="GO" id="GO:0004525">
    <property type="term" value="F:ribonuclease III activity"/>
    <property type="evidence" value="ECO:0000318"/>
    <property type="project" value="GO_Central"/>
</dbReference>
<dbReference type="CDD" id="cd00593">
    <property type="entry name" value="RIBOc"/>
    <property type="match status" value="1"/>
</dbReference>
<dbReference type="GO" id="GO:0003723">
    <property type="term" value="F:RNA binding"/>
    <property type="evidence" value="ECO:0000318"/>
    <property type="project" value="GO_Central"/>
</dbReference>
<evidence type="ECO:0000256" key="2">
    <source>
        <dbReference type="ARBA" id="ARBA00001946"/>
    </source>
</evidence>
<name>K7KTB7_SOYBN</name>
<dbReference type="Pfam" id="PF03368">
    <property type="entry name" value="Dicer_dimer"/>
    <property type="match status" value="1"/>
</dbReference>
<reference evidence="15 16" key="1">
    <citation type="journal article" date="2010" name="Nature">
        <title>Genome sequence of the palaeopolyploid soybean.</title>
        <authorList>
            <person name="Schmutz J."/>
            <person name="Cannon S.B."/>
            <person name="Schlueter J."/>
            <person name="Ma J."/>
            <person name="Mitros T."/>
            <person name="Nelson W."/>
            <person name="Hyten D.L."/>
            <person name="Song Q."/>
            <person name="Thelen J.J."/>
            <person name="Cheng J."/>
            <person name="Xu D."/>
            <person name="Hellsten U."/>
            <person name="May G.D."/>
            <person name="Yu Y."/>
            <person name="Sakurai T."/>
            <person name="Umezawa T."/>
            <person name="Bhattacharyya M.K."/>
            <person name="Sandhu D."/>
            <person name="Valliyodan B."/>
            <person name="Lindquist E."/>
            <person name="Peto M."/>
            <person name="Grant D."/>
            <person name="Shu S."/>
            <person name="Goodstein D."/>
            <person name="Barry K."/>
            <person name="Futrell-Griggs M."/>
            <person name="Abernathy B."/>
            <person name="Du J."/>
            <person name="Tian Z."/>
            <person name="Zhu L."/>
            <person name="Gill N."/>
            <person name="Joshi T."/>
            <person name="Libault M."/>
            <person name="Sethuraman A."/>
            <person name="Zhang X.-C."/>
            <person name="Shinozaki K."/>
            <person name="Nguyen H.T."/>
            <person name="Wing R.A."/>
            <person name="Cregan P."/>
            <person name="Specht J."/>
            <person name="Grimwood J."/>
            <person name="Rokhsar D."/>
            <person name="Stacey G."/>
            <person name="Shoemaker R.C."/>
            <person name="Jackson S.A."/>
        </authorList>
    </citation>
    <scope>NUCLEOTIDE SEQUENCE</scope>
    <source>
        <strain evidence="16">cv. Williams 82</strain>
        <tissue evidence="15">Callus</tissue>
    </source>
</reference>
<evidence type="ECO:0000256" key="8">
    <source>
        <dbReference type="ARBA" id="ARBA00022806"/>
    </source>
</evidence>
<dbReference type="InterPro" id="IPR000999">
    <property type="entry name" value="RNase_III_dom"/>
</dbReference>
<evidence type="ECO:0000256" key="6">
    <source>
        <dbReference type="ARBA" id="ARBA00022759"/>
    </source>
</evidence>
<comment type="cofactor">
    <cofactor evidence="1">
        <name>Mn(2+)</name>
        <dbReference type="ChEBI" id="CHEBI:29035"/>
    </cofactor>
</comment>
<dbReference type="GO" id="GO:0046872">
    <property type="term" value="F:metal ion binding"/>
    <property type="evidence" value="ECO:0007669"/>
    <property type="project" value="UniProtKB-KW"/>
</dbReference>
<evidence type="ECO:0000313" key="17">
    <source>
        <dbReference type="Proteomes" id="UP000008827"/>
    </source>
</evidence>
<evidence type="ECO:0008006" key="18">
    <source>
        <dbReference type="Google" id="ProtNLM"/>
    </source>
</evidence>
<feature type="domain" description="DRBM" evidence="13">
    <location>
        <begin position="307"/>
        <end position="330"/>
    </location>
</feature>
<dbReference type="eggNOG" id="KOG0701">
    <property type="taxonomic scope" value="Eukaryota"/>
</dbReference>
<evidence type="ECO:0000259" key="13">
    <source>
        <dbReference type="PROSITE" id="PS50137"/>
    </source>
</evidence>
<dbReference type="EnsemblPlants" id="KRH52276">
    <property type="protein sequence ID" value="KRH52276"/>
    <property type="gene ID" value="GLYMA_06G058000"/>
</dbReference>
<keyword evidence="17" id="KW-1185">Reference proteome</keyword>
<evidence type="ECO:0000256" key="3">
    <source>
        <dbReference type="ARBA" id="ARBA00022722"/>
    </source>
</evidence>
<keyword evidence="10" id="KW-0460">Magnesium</keyword>
<dbReference type="SUPFAM" id="SSF54768">
    <property type="entry name" value="dsRNA-binding domain-like"/>
    <property type="match status" value="1"/>
</dbReference>
<dbReference type="SUPFAM" id="SSF69065">
    <property type="entry name" value="RNase III domain-like"/>
    <property type="match status" value="2"/>
</dbReference>
<feature type="domain" description="RNase III" evidence="14">
    <location>
        <begin position="93"/>
        <end position="236"/>
    </location>
</feature>
<evidence type="ECO:0000256" key="5">
    <source>
        <dbReference type="ARBA" id="ARBA00022741"/>
    </source>
</evidence>
<organism evidence="15">
    <name type="scientific">Glycine max</name>
    <name type="common">Soybean</name>
    <name type="synonym">Glycine hispida</name>
    <dbReference type="NCBI Taxonomy" id="3847"/>
    <lineage>
        <taxon>Eukaryota</taxon>
        <taxon>Viridiplantae</taxon>
        <taxon>Streptophyta</taxon>
        <taxon>Embryophyta</taxon>
        <taxon>Tracheophyta</taxon>
        <taxon>Spermatophyta</taxon>
        <taxon>Magnoliopsida</taxon>
        <taxon>eudicotyledons</taxon>
        <taxon>Gunneridae</taxon>
        <taxon>Pentapetalae</taxon>
        <taxon>rosids</taxon>
        <taxon>fabids</taxon>
        <taxon>Fabales</taxon>
        <taxon>Fabaceae</taxon>
        <taxon>Papilionoideae</taxon>
        <taxon>50 kb inversion clade</taxon>
        <taxon>NPAAA clade</taxon>
        <taxon>indigoferoid/millettioid clade</taxon>
        <taxon>Phaseoleae</taxon>
        <taxon>Glycine</taxon>
        <taxon>Glycine subgen. Soja</taxon>
    </lineage>
</organism>
<evidence type="ECO:0000313" key="15">
    <source>
        <dbReference type="EMBL" id="KRH52276.1"/>
    </source>
</evidence>
<keyword evidence="4" id="KW-0479">Metal-binding</keyword>
<dbReference type="GO" id="GO:0030422">
    <property type="term" value="P:siRNA processing"/>
    <property type="evidence" value="ECO:0000318"/>
    <property type="project" value="GO_Central"/>
</dbReference>
<keyword evidence="7" id="KW-0378">Hydrolase</keyword>
<feature type="domain" description="RNase III" evidence="14">
    <location>
        <begin position="36"/>
        <end position="52"/>
    </location>
</feature>
<keyword evidence="8" id="KW-0347">Helicase</keyword>
<keyword evidence="9" id="KW-0067">ATP-binding</keyword>
<proteinExistence type="predicted"/>
<dbReference type="GO" id="GO:0005634">
    <property type="term" value="C:nucleus"/>
    <property type="evidence" value="ECO:0000318"/>
    <property type="project" value="GO_Central"/>
</dbReference>
<keyword evidence="3" id="KW-0540">Nuclease</keyword>
<dbReference type="InterPro" id="IPR005034">
    <property type="entry name" value="Dicer_dimerisation"/>
</dbReference>
<dbReference type="PANTHER" id="PTHR14950">
    <property type="entry name" value="DICER-RELATED"/>
    <property type="match status" value="1"/>
</dbReference>
<dbReference type="Proteomes" id="UP000008827">
    <property type="component" value="Chromosome 6"/>
</dbReference>
<keyword evidence="6" id="KW-0255">Endonuclease</keyword>
<dbReference type="PROSITE" id="PS50137">
    <property type="entry name" value="DS_RBD"/>
    <property type="match status" value="1"/>
</dbReference>
<dbReference type="STRING" id="3847.K7KTB7"/>
<evidence type="ECO:0000256" key="4">
    <source>
        <dbReference type="ARBA" id="ARBA00022723"/>
    </source>
</evidence>
<dbReference type="AlphaFoldDB" id="K7KTB7"/>
<dbReference type="Pfam" id="PF00636">
    <property type="entry name" value="Ribonuclease_3"/>
    <property type="match status" value="1"/>
</dbReference>
<dbReference type="InterPro" id="IPR014720">
    <property type="entry name" value="dsRBD_dom"/>
</dbReference>
<reference evidence="15" key="3">
    <citation type="submission" date="2018-07" db="EMBL/GenBank/DDBJ databases">
        <title>WGS assembly of Glycine max.</title>
        <authorList>
            <person name="Schmutz J."/>
            <person name="Cannon S."/>
            <person name="Schlueter J."/>
            <person name="Ma J."/>
            <person name="Mitros T."/>
            <person name="Nelson W."/>
            <person name="Hyten D."/>
            <person name="Song Q."/>
            <person name="Thelen J."/>
            <person name="Cheng J."/>
            <person name="Xu D."/>
            <person name="Hellsten U."/>
            <person name="May G."/>
            <person name="Yu Y."/>
            <person name="Sakurai T."/>
            <person name="Umezawa T."/>
            <person name="Bhattacharyya M."/>
            <person name="Sandhu D."/>
            <person name="Valliyodan B."/>
            <person name="Lindquist E."/>
            <person name="Peto M."/>
            <person name="Grant D."/>
            <person name="Shu S."/>
            <person name="Goodstein D."/>
            <person name="Barry K."/>
            <person name="Futrell-Griggs M."/>
            <person name="Abernathy B."/>
            <person name="Du J."/>
            <person name="Tian Z."/>
            <person name="Zhu L."/>
            <person name="Gill N."/>
            <person name="Joshi T."/>
            <person name="Libault M."/>
            <person name="Sethuraman A."/>
            <person name="Zhang X."/>
            <person name="Shinozaki K."/>
            <person name="Nguyen H."/>
            <person name="Wing R."/>
            <person name="Cregan P."/>
            <person name="Specht J."/>
            <person name="Grimwood J."/>
            <person name="Rokhsar D."/>
            <person name="Stacey G."/>
            <person name="Shoemaker R."/>
            <person name="Jackson S."/>
        </authorList>
    </citation>
    <scope>NUCLEOTIDE SEQUENCE</scope>
    <source>
        <tissue evidence="15">Callus</tissue>
    </source>
</reference>
<dbReference type="EMBL" id="CM000839">
    <property type="protein sequence ID" value="KRH52276.1"/>
    <property type="molecule type" value="Genomic_DNA"/>
</dbReference>
<protein>
    <recommendedName>
        <fullName evidence="18">RNase III domain-containing protein</fullName>
    </recommendedName>
</protein>
<dbReference type="GO" id="GO:0005524">
    <property type="term" value="F:ATP binding"/>
    <property type="evidence" value="ECO:0007669"/>
    <property type="project" value="UniProtKB-KW"/>
</dbReference>
<evidence type="ECO:0000256" key="10">
    <source>
        <dbReference type="ARBA" id="ARBA00022842"/>
    </source>
</evidence>
<gene>
    <name evidence="16" type="primary">LOC100814732</name>
    <name evidence="15" type="ORF">GLYMA_06G058000</name>
</gene>
<dbReference type="Gene3D" id="3.30.160.20">
    <property type="match status" value="2"/>
</dbReference>
<evidence type="ECO:0000259" key="14">
    <source>
        <dbReference type="PROSITE" id="PS50142"/>
    </source>
</evidence>
<keyword evidence="5" id="KW-0547">Nucleotide-binding</keyword>
<evidence type="ECO:0000256" key="1">
    <source>
        <dbReference type="ARBA" id="ARBA00001936"/>
    </source>
</evidence>
<keyword evidence="11 12" id="KW-0694">RNA-binding</keyword>
<dbReference type="PANTHER" id="PTHR14950:SF46">
    <property type="entry name" value="ENDORIBONUCLEASE DICER HOMOLOG 3"/>
    <property type="match status" value="1"/>
</dbReference>
<dbReference type="SMR" id="K7KTB7"/>
<dbReference type="PROSITE" id="PS50142">
    <property type="entry name" value="RNASE_3_2"/>
    <property type="match status" value="2"/>
</dbReference>
<dbReference type="InterPro" id="IPR036389">
    <property type="entry name" value="RNase_III_sf"/>
</dbReference>
<evidence type="ECO:0000256" key="12">
    <source>
        <dbReference type="PROSITE-ProRule" id="PRU00266"/>
    </source>
</evidence>
<dbReference type="GO" id="GO:0004386">
    <property type="term" value="F:helicase activity"/>
    <property type="evidence" value="ECO:0007669"/>
    <property type="project" value="UniProtKB-KW"/>
</dbReference>
<accession>K7KTB7</accession>
<sequence length="503" mass="55810">MKFLTDFQVEEYYGAKGVDTWSLKMWEKVISNNDTIADCVEALIGAYYVDGGLFASLNVMKWLGIGVELELSSLDEAITAASLSTCVPIESDIASLEKKIEYEFSVKGLLLEAITHLSEKELGIGCCYERLKFLGDSVLDLLITWHLYQSHTDIDPGVLADLRSASVNNDNFAQVAVRHNLHQHLLHSSGLLVSQILEYVKVISESDPRSLPSIRAPKALGDVVESIVGPILIGTKLSLDQVWNVFYPLLSPIVTPDKLELPPFRELNELCDSLGHFVKVKENCEKMGSAMHVEVSVQLPNALLVREGKGPNKKTAKGEAAFHLLKDLEKRGILHGSLMSKGKRDNPDHIYDSFHLKRDSSICSSLIEEHSSEPASHKRHTLDETNLTASIQFCETSELITPAVAFINQIIDNAMSVGGPRTTLYDVCKKLQWPVPAFDSREYKDSFYFVTDLYLNPVKGCKEARDKTVSLSKITLCIPNYGNIECKGEARSDKKSSFDSAAI</sequence>
<reference evidence="16" key="2">
    <citation type="submission" date="2018-02" db="UniProtKB">
        <authorList>
            <consortium name="EnsemblPlants"/>
        </authorList>
    </citation>
    <scope>IDENTIFICATION</scope>
    <source>
        <strain evidence="16">Williams 82</strain>
    </source>
</reference>
<evidence type="ECO:0000256" key="7">
    <source>
        <dbReference type="ARBA" id="ARBA00022801"/>
    </source>
</evidence>
<dbReference type="Gramene" id="KRH52276">
    <property type="protein sequence ID" value="KRH52276"/>
    <property type="gene ID" value="GLYMA_06G058000"/>
</dbReference>
<evidence type="ECO:0000313" key="16">
    <source>
        <dbReference type="EnsemblPlants" id="KRH52276"/>
    </source>
</evidence>
<dbReference type="GO" id="GO:0005737">
    <property type="term" value="C:cytoplasm"/>
    <property type="evidence" value="ECO:0000318"/>
    <property type="project" value="GO_Central"/>
</dbReference>
<dbReference type="PaxDb" id="3847-GLYMA06G06061.1"/>
<evidence type="ECO:0000256" key="11">
    <source>
        <dbReference type="ARBA" id="ARBA00022884"/>
    </source>
</evidence>
<dbReference type="FunFam" id="1.10.1520.10:FF:000004">
    <property type="entry name" value="Endoribonuclease dicer-like 1"/>
    <property type="match status" value="1"/>
</dbReference>
<comment type="cofactor">
    <cofactor evidence="2">
        <name>Mg(2+)</name>
        <dbReference type="ChEBI" id="CHEBI:18420"/>
    </cofactor>
</comment>
<dbReference type="ExpressionAtlas" id="K7KTB7">
    <property type="expression patterns" value="baseline and differential"/>
</dbReference>
<dbReference type="Gene3D" id="1.10.1520.10">
    <property type="entry name" value="Ribonuclease III domain"/>
    <property type="match status" value="2"/>
</dbReference>
<evidence type="ECO:0000256" key="9">
    <source>
        <dbReference type="ARBA" id="ARBA00022840"/>
    </source>
</evidence>